<dbReference type="SUPFAM" id="SSF54523">
    <property type="entry name" value="Pili subunits"/>
    <property type="match status" value="1"/>
</dbReference>
<comment type="subcellular location">
    <subcellularLocation>
        <location evidence="1">Cell inner membrane</location>
        <topology evidence="1">Single-pass membrane protein</topology>
    </subcellularLocation>
</comment>
<dbReference type="InterPro" id="IPR013545">
    <property type="entry name" value="T2SS_protein-GspG_C"/>
</dbReference>
<keyword evidence="9 10" id="KW-0472">Membrane</keyword>
<organism evidence="12 13">
    <name type="scientific">Candidatus Magnetaquiglobus chichijimensis</name>
    <dbReference type="NCBI Taxonomy" id="3141448"/>
    <lineage>
        <taxon>Bacteria</taxon>
        <taxon>Pseudomonadati</taxon>
        <taxon>Pseudomonadota</taxon>
        <taxon>Magnetococcia</taxon>
        <taxon>Magnetococcales</taxon>
        <taxon>Candidatus Magnetaquicoccaceae</taxon>
        <taxon>Candidatus Magnetaquiglobus</taxon>
    </lineage>
</organism>
<dbReference type="InterPro" id="IPR010054">
    <property type="entry name" value="Type2_sec_GspG"/>
</dbReference>
<evidence type="ECO:0000313" key="13">
    <source>
        <dbReference type="Proteomes" id="UP001628193"/>
    </source>
</evidence>
<dbReference type="Proteomes" id="UP001628193">
    <property type="component" value="Unassembled WGS sequence"/>
</dbReference>
<feature type="transmembrane region" description="Helical" evidence="10">
    <location>
        <begin position="15"/>
        <end position="38"/>
    </location>
</feature>
<dbReference type="Pfam" id="PF07963">
    <property type="entry name" value="N_methyl"/>
    <property type="match status" value="1"/>
</dbReference>
<evidence type="ECO:0000256" key="10">
    <source>
        <dbReference type="SAM" id="Phobius"/>
    </source>
</evidence>
<protein>
    <recommendedName>
        <fullName evidence="3">Type II secretion system core protein G</fullName>
    </recommendedName>
</protein>
<dbReference type="Gene3D" id="3.30.700.10">
    <property type="entry name" value="Glycoprotein, Type 4 Pilin"/>
    <property type="match status" value="1"/>
</dbReference>
<feature type="domain" description="Type II secretion system protein GspG C-terminal" evidence="11">
    <location>
        <begin position="39"/>
        <end position="148"/>
    </location>
</feature>
<proteinExistence type="inferred from homology"/>
<dbReference type="Pfam" id="PF08334">
    <property type="entry name" value="T2SSG"/>
    <property type="match status" value="1"/>
</dbReference>
<keyword evidence="7 10" id="KW-0812">Transmembrane</keyword>
<dbReference type="RefSeq" id="WP_420905174.1">
    <property type="nucleotide sequence ID" value="NZ_BAAFGK010000004.1"/>
</dbReference>
<gene>
    <name evidence="12" type="primary">xcpT_2</name>
    <name evidence="12" type="ORF">SIID45300_01805</name>
</gene>
<dbReference type="InterPro" id="IPR045584">
    <property type="entry name" value="Pilin-like"/>
</dbReference>
<evidence type="ECO:0000256" key="3">
    <source>
        <dbReference type="ARBA" id="ARBA00020042"/>
    </source>
</evidence>
<evidence type="ECO:0000256" key="9">
    <source>
        <dbReference type="ARBA" id="ARBA00023136"/>
    </source>
</evidence>
<comment type="similarity">
    <text evidence="2">Belongs to the GSP G family.</text>
</comment>
<keyword evidence="13" id="KW-1185">Reference proteome</keyword>
<dbReference type="PRINTS" id="PR00813">
    <property type="entry name" value="BCTERIALGSPG"/>
</dbReference>
<dbReference type="NCBIfam" id="TIGR01710">
    <property type="entry name" value="typeII_sec_gspG"/>
    <property type="match status" value="1"/>
</dbReference>
<evidence type="ECO:0000256" key="5">
    <source>
        <dbReference type="ARBA" id="ARBA00022481"/>
    </source>
</evidence>
<dbReference type="InterPro" id="IPR000983">
    <property type="entry name" value="Bac_GSPG_pilin"/>
</dbReference>
<dbReference type="InterPro" id="IPR012902">
    <property type="entry name" value="N_methyl_site"/>
</dbReference>
<evidence type="ECO:0000256" key="7">
    <source>
        <dbReference type="ARBA" id="ARBA00022692"/>
    </source>
</evidence>
<evidence type="ECO:0000256" key="2">
    <source>
        <dbReference type="ARBA" id="ARBA00009984"/>
    </source>
</evidence>
<dbReference type="PANTHER" id="PTHR30093:SF44">
    <property type="entry name" value="TYPE II SECRETION SYSTEM CORE PROTEIN G"/>
    <property type="match status" value="1"/>
</dbReference>
<evidence type="ECO:0000313" key="12">
    <source>
        <dbReference type="EMBL" id="GAB0057477.1"/>
    </source>
</evidence>
<reference evidence="12 13" key="1">
    <citation type="submission" date="2024-09" db="EMBL/GenBank/DDBJ databases">
        <title>Draft genome sequence of Candidatus Magnetaquicoccaceae bacterium FCR-1.</title>
        <authorList>
            <person name="Shimoshige H."/>
            <person name="Shimamura S."/>
            <person name="Taoka A."/>
            <person name="Kobayashi H."/>
            <person name="Maekawa T."/>
        </authorList>
    </citation>
    <scope>NUCLEOTIDE SEQUENCE [LARGE SCALE GENOMIC DNA]</scope>
    <source>
        <strain evidence="12 13">FCR-1</strain>
    </source>
</reference>
<evidence type="ECO:0000256" key="8">
    <source>
        <dbReference type="ARBA" id="ARBA00022989"/>
    </source>
</evidence>
<keyword evidence="8 10" id="KW-1133">Transmembrane helix</keyword>
<keyword evidence="6" id="KW-0997">Cell inner membrane</keyword>
<accession>A0ABQ0C9C2</accession>
<dbReference type="NCBIfam" id="TIGR02532">
    <property type="entry name" value="IV_pilin_GFxxxE"/>
    <property type="match status" value="1"/>
</dbReference>
<dbReference type="EMBL" id="BAAFGK010000004">
    <property type="protein sequence ID" value="GAB0057477.1"/>
    <property type="molecule type" value="Genomic_DNA"/>
</dbReference>
<evidence type="ECO:0000259" key="11">
    <source>
        <dbReference type="Pfam" id="PF08334"/>
    </source>
</evidence>
<evidence type="ECO:0000256" key="6">
    <source>
        <dbReference type="ARBA" id="ARBA00022519"/>
    </source>
</evidence>
<evidence type="ECO:0000256" key="1">
    <source>
        <dbReference type="ARBA" id="ARBA00004377"/>
    </source>
</evidence>
<dbReference type="PANTHER" id="PTHR30093">
    <property type="entry name" value="GENERAL SECRETION PATHWAY PROTEIN G"/>
    <property type="match status" value="1"/>
</dbReference>
<dbReference type="PROSITE" id="PS00409">
    <property type="entry name" value="PROKAR_NTER_METHYL"/>
    <property type="match status" value="1"/>
</dbReference>
<keyword evidence="5" id="KW-0488">Methylation</keyword>
<comment type="caution">
    <text evidence="12">The sequence shown here is derived from an EMBL/GenBank/DDBJ whole genome shotgun (WGS) entry which is preliminary data.</text>
</comment>
<evidence type="ECO:0000256" key="4">
    <source>
        <dbReference type="ARBA" id="ARBA00022475"/>
    </source>
</evidence>
<name>A0ABQ0C9C2_9PROT</name>
<keyword evidence="4" id="KW-1003">Cell membrane</keyword>
<sequence>MKSTVYTPPPRLSQAGFTLIEIMVVVVILGILATLIIPKVMSRPDEARQTKAVLDIQSIGQALDLYRLDNNNYPTTEQGLQALVTKPESEPIPRRWRSEGYLPKPPVDPWSNPYVYLSPGLHGAYDLMSLGADGMPGGENKNGDITSWNLEIKP</sequence>